<protein>
    <submittedName>
        <fullName evidence="5">AraC family transcriptional regulator</fullName>
    </submittedName>
</protein>
<evidence type="ECO:0000313" key="5">
    <source>
        <dbReference type="EMBL" id="RGE56314.1"/>
    </source>
</evidence>
<dbReference type="AlphaFoldDB" id="A0A3E3HWV6"/>
<comment type="caution">
    <text evidence="5">The sequence shown here is derived from an EMBL/GenBank/DDBJ whole genome shotgun (WGS) entry which is preliminary data.</text>
</comment>
<organism evidence="5 6">
    <name type="scientific">Eisenbergiella massiliensis</name>
    <dbReference type="NCBI Taxonomy" id="1720294"/>
    <lineage>
        <taxon>Bacteria</taxon>
        <taxon>Bacillati</taxon>
        <taxon>Bacillota</taxon>
        <taxon>Clostridia</taxon>
        <taxon>Lachnospirales</taxon>
        <taxon>Lachnospiraceae</taxon>
        <taxon>Eisenbergiella</taxon>
    </lineage>
</organism>
<dbReference type="GO" id="GO:0043565">
    <property type="term" value="F:sequence-specific DNA binding"/>
    <property type="evidence" value="ECO:0007669"/>
    <property type="project" value="InterPro"/>
</dbReference>
<evidence type="ECO:0000256" key="3">
    <source>
        <dbReference type="ARBA" id="ARBA00023163"/>
    </source>
</evidence>
<dbReference type="InterPro" id="IPR037923">
    <property type="entry name" value="HTH-like"/>
</dbReference>
<dbReference type="SUPFAM" id="SSF51215">
    <property type="entry name" value="Regulatory protein AraC"/>
    <property type="match status" value="1"/>
</dbReference>
<dbReference type="Proteomes" id="UP000260812">
    <property type="component" value="Unassembled WGS sequence"/>
</dbReference>
<dbReference type="GO" id="GO:0003700">
    <property type="term" value="F:DNA-binding transcription factor activity"/>
    <property type="evidence" value="ECO:0007669"/>
    <property type="project" value="InterPro"/>
</dbReference>
<dbReference type="SMART" id="SM00342">
    <property type="entry name" value="HTH_ARAC"/>
    <property type="match status" value="1"/>
</dbReference>
<dbReference type="InterPro" id="IPR014710">
    <property type="entry name" value="RmlC-like_jellyroll"/>
</dbReference>
<dbReference type="RefSeq" id="WP_117545638.1">
    <property type="nucleotide sequence ID" value="NZ_JBKUNB010000005.1"/>
</dbReference>
<accession>A0A3E3HWV6</accession>
<keyword evidence="3" id="KW-0804">Transcription</keyword>
<dbReference type="PANTHER" id="PTHR43280">
    <property type="entry name" value="ARAC-FAMILY TRANSCRIPTIONAL REGULATOR"/>
    <property type="match status" value="1"/>
</dbReference>
<dbReference type="InterPro" id="IPR009057">
    <property type="entry name" value="Homeodomain-like_sf"/>
</dbReference>
<dbReference type="Pfam" id="PF12833">
    <property type="entry name" value="HTH_18"/>
    <property type="match status" value="1"/>
</dbReference>
<dbReference type="EMBL" id="QVLV01000027">
    <property type="protein sequence ID" value="RGE56314.1"/>
    <property type="molecule type" value="Genomic_DNA"/>
</dbReference>
<sequence length="253" mass="28678">MSAYTIGASPAVFRSCPVHSHESWELVINTQGSGTAEINGKKYAFQPGTLMCIPPRLRHNKYAEEGFYDLYIHTQQFPLSRSRRMDPTEPVLVSDDAEKTFESLFSLLLRLHYKGDSSASMFIFRAVMQLLEERLSSAGRDSVTEDIKNRLIASFTNPEINLTAMIADSGYSTDYIRRKFRAETGMTPGEYLTGLRITFARELLERRGSLKLSVNDVSLMCGFYDVRYFSRVFRKITGCAPSRYVGNGEVNKK</sequence>
<dbReference type="InterPro" id="IPR018060">
    <property type="entry name" value="HTH_AraC"/>
</dbReference>
<evidence type="ECO:0000259" key="4">
    <source>
        <dbReference type="PROSITE" id="PS01124"/>
    </source>
</evidence>
<dbReference type="InterPro" id="IPR003313">
    <property type="entry name" value="AraC-bd"/>
</dbReference>
<keyword evidence="2" id="KW-0238">DNA-binding</keyword>
<dbReference type="SUPFAM" id="SSF46689">
    <property type="entry name" value="Homeodomain-like"/>
    <property type="match status" value="1"/>
</dbReference>
<dbReference type="PRINTS" id="PR00032">
    <property type="entry name" value="HTHARAC"/>
</dbReference>
<dbReference type="Gene3D" id="2.60.120.10">
    <property type="entry name" value="Jelly Rolls"/>
    <property type="match status" value="1"/>
</dbReference>
<evidence type="ECO:0000256" key="1">
    <source>
        <dbReference type="ARBA" id="ARBA00023015"/>
    </source>
</evidence>
<gene>
    <name evidence="5" type="ORF">DXC51_25010</name>
</gene>
<dbReference type="InterPro" id="IPR020449">
    <property type="entry name" value="Tscrpt_reg_AraC-type_HTH"/>
</dbReference>
<feature type="domain" description="HTH araC/xylS-type" evidence="4">
    <location>
        <begin position="145"/>
        <end position="247"/>
    </location>
</feature>
<dbReference type="PANTHER" id="PTHR43280:SF28">
    <property type="entry name" value="HTH-TYPE TRANSCRIPTIONAL ACTIVATOR RHAS"/>
    <property type="match status" value="1"/>
</dbReference>
<dbReference type="Gene3D" id="1.10.10.60">
    <property type="entry name" value="Homeodomain-like"/>
    <property type="match status" value="2"/>
</dbReference>
<evidence type="ECO:0000256" key="2">
    <source>
        <dbReference type="ARBA" id="ARBA00023125"/>
    </source>
</evidence>
<evidence type="ECO:0000313" key="6">
    <source>
        <dbReference type="Proteomes" id="UP000260812"/>
    </source>
</evidence>
<reference evidence="5" key="1">
    <citation type="submission" date="2018-08" db="EMBL/GenBank/DDBJ databases">
        <title>A genome reference for cultivated species of the human gut microbiota.</title>
        <authorList>
            <person name="Zou Y."/>
            <person name="Xue W."/>
            <person name="Luo G."/>
        </authorList>
    </citation>
    <scope>NUCLEOTIDE SEQUENCE [LARGE SCALE GENOMIC DNA]</scope>
    <source>
        <strain evidence="5">TF05-5AC</strain>
    </source>
</reference>
<dbReference type="InterPro" id="IPR018062">
    <property type="entry name" value="HTH_AraC-typ_CS"/>
</dbReference>
<dbReference type="PROSITE" id="PS01124">
    <property type="entry name" value="HTH_ARAC_FAMILY_2"/>
    <property type="match status" value="1"/>
</dbReference>
<dbReference type="Pfam" id="PF02311">
    <property type="entry name" value="AraC_binding"/>
    <property type="match status" value="1"/>
</dbReference>
<dbReference type="GeneID" id="97990025"/>
<keyword evidence="6" id="KW-1185">Reference proteome</keyword>
<keyword evidence="1" id="KW-0805">Transcription regulation</keyword>
<name>A0A3E3HWV6_9FIRM</name>
<proteinExistence type="predicted"/>
<dbReference type="PROSITE" id="PS00041">
    <property type="entry name" value="HTH_ARAC_FAMILY_1"/>
    <property type="match status" value="1"/>
</dbReference>